<evidence type="ECO:0000313" key="3">
    <source>
        <dbReference type="Proteomes" id="UP001203284"/>
    </source>
</evidence>
<reference evidence="2 3" key="1">
    <citation type="submission" date="2022-04" db="EMBL/GenBank/DDBJ databases">
        <authorList>
            <person name="Grouzdev D.S."/>
            <person name="Pantiukh K.S."/>
            <person name="Krutkina M.S."/>
        </authorList>
    </citation>
    <scope>NUCLEOTIDE SEQUENCE [LARGE SCALE GENOMIC DNA]</scope>
    <source>
        <strain evidence="2 3">6x-1</strain>
    </source>
</reference>
<sequence length="131" mass="15010">MFKTEDGKRVFDEHGTEVSPEELGADQIPDARKRFEPFMRDREQQRALMEERAQLHKFQQKLDEARDRLDDKDLTADALDDMEGDIDASTPDRVRKLMGEDPTLGRDGPRQRDAGMDLRSQTPIVTEPAAP</sequence>
<protein>
    <submittedName>
        <fullName evidence="2">Uncharacterized protein</fullName>
    </submittedName>
</protein>
<organism evidence="2 3">
    <name type="scientific">Ancylobacter crimeensis</name>
    <dbReference type="NCBI Taxonomy" id="2579147"/>
    <lineage>
        <taxon>Bacteria</taxon>
        <taxon>Pseudomonadati</taxon>
        <taxon>Pseudomonadota</taxon>
        <taxon>Alphaproteobacteria</taxon>
        <taxon>Hyphomicrobiales</taxon>
        <taxon>Xanthobacteraceae</taxon>
        <taxon>Ancylobacter</taxon>
    </lineage>
</organism>
<keyword evidence="3" id="KW-1185">Reference proteome</keyword>
<dbReference type="EMBL" id="JALKCH010000006">
    <property type="protein sequence ID" value="MCK0197409.1"/>
    <property type="molecule type" value="Genomic_DNA"/>
</dbReference>
<comment type="caution">
    <text evidence="2">The sequence shown here is derived from an EMBL/GenBank/DDBJ whole genome shotgun (WGS) entry which is preliminary data.</text>
</comment>
<feature type="compositionally biased region" description="Basic and acidic residues" evidence="1">
    <location>
        <begin position="1"/>
        <end position="16"/>
    </location>
</feature>
<evidence type="ECO:0000313" key="2">
    <source>
        <dbReference type="EMBL" id="MCK0197409.1"/>
    </source>
</evidence>
<feature type="region of interest" description="Disordered" evidence="1">
    <location>
        <begin position="1"/>
        <end position="31"/>
    </location>
</feature>
<accession>A0ABT0DBY0</accession>
<dbReference type="RefSeq" id="WP_247029141.1">
    <property type="nucleotide sequence ID" value="NZ_JALKCH010000006.1"/>
</dbReference>
<feature type="compositionally biased region" description="Basic and acidic residues" evidence="1">
    <location>
        <begin position="90"/>
        <end position="116"/>
    </location>
</feature>
<evidence type="ECO:0000256" key="1">
    <source>
        <dbReference type="SAM" id="MobiDB-lite"/>
    </source>
</evidence>
<gene>
    <name evidence="2" type="ORF">MWN34_10840</name>
</gene>
<name>A0ABT0DBY0_9HYPH</name>
<dbReference type="Proteomes" id="UP001203284">
    <property type="component" value="Unassembled WGS sequence"/>
</dbReference>
<feature type="region of interest" description="Disordered" evidence="1">
    <location>
        <begin position="74"/>
        <end position="131"/>
    </location>
</feature>
<proteinExistence type="predicted"/>